<sequence>MKVTIKEVAERANVSKSTVSQFLNERFEYMSDDTKKKIEMAIEELDYQPNQLARSLKQKRTNVIGIVASTIRSRFTIEIVRAVEDVCQKKGIQVLICNTDDNPEKEKYCVDSMISRQVDGLIVFPTRHNIELYQNIVSRNYPLVLIDRRIKEINASTVVLDNLLASKKAVDLLVENGHKKIGILSFPVQNNSISNRVDRIKGYRNALRSHGISVNKNFIKSGPLDKISGMIQSLLNGKDKPTAVIASNDMILEKLLVYVKENGISIPDELSVIGIDDVSFASFYQPSITTIAQPAYDMGKECAKLLFDQIEYNNGNLTSNNICNIKFEPILLERESVSDLLGELK</sequence>
<dbReference type="PROSITE" id="PS50943">
    <property type="entry name" value="HTH_CROC1"/>
    <property type="match status" value="1"/>
</dbReference>
<dbReference type="CDD" id="cd19977">
    <property type="entry name" value="PBP1_EndR-like"/>
    <property type="match status" value="1"/>
</dbReference>
<gene>
    <name evidence="8" type="ORF">BCD95_002202</name>
    <name evidence="7" type="ORF">IS491_14555</name>
    <name evidence="6" type="ORF">LF65_03852</name>
</gene>
<dbReference type="Proteomes" id="UP000631418">
    <property type="component" value="Unassembled WGS sequence"/>
</dbReference>
<evidence type="ECO:0000313" key="8">
    <source>
        <dbReference type="EMBL" id="NSB13943.1"/>
    </source>
</evidence>
<reference evidence="8" key="3">
    <citation type="submission" date="2020-06" db="EMBL/GenBank/DDBJ databases">
        <title>Genomic insights into acetone-butanol-ethanol (ABE) fermentation by sequencing solventogenic clostridia strains.</title>
        <authorList>
            <person name="Brown S."/>
        </authorList>
    </citation>
    <scope>NUCLEOTIDE SEQUENCE</scope>
    <source>
        <strain evidence="8">DJ123</strain>
    </source>
</reference>
<accession>A0A0B5QU41</accession>
<organism evidence="6 9">
    <name type="scientific">Clostridium beijerinckii</name>
    <name type="common">Clostridium MP</name>
    <dbReference type="NCBI Taxonomy" id="1520"/>
    <lineage>
        <taxon>Bacteria</taxon>
        <taxon>Bacillati</taxon>
        <taxon>Bacillota</taxon>
        <taxon>Clostridia</taxon>
        <taxon>Eubacteriales</taxon>
        <taxon>Clostridiaceae</taxon>
        <taxon>Clostridium</taxon>
    </lineage>
</organism>
<name>A0A0B5QU41_CLOBE</name>
<keyword evidence="1" id="KW-0805">Transcription regulation</keyword>
<evidence type="ECO:0000313" key="7">
    <source>
        <dbReference type="EMBL" id="MBF7809866.1"/>
    </source>
</evidence>
<dbReference type="Proteomes" id="UP000031866">
    <property type="component" value="Chromosome"/>
</dbReference>
<dbReference type="OrthoDB" id="369222at2"/>
<reference evidence="9" key="1">
    <citation type="submission" date="2014-12" db="EMBL/GenBank/DDBJ databases">
        <title>Genome sequence of Clostridium beijerinckii strain 59B.</title>
        <authorList>
            <person name="Little G.T."/>
            <person name="Minton N.P."/>
        </authorList>
    </citation>
    <scope>NUCLEOTIDE SEQUENCE [LARGE SCALE GENOMIC DNA]</scope>
    <source>
        <strain evidence="9">59B</strain>
    </source>
</reference>
<dbReference type="InterPro" id="IPR000843">
    <property type="entry name" value="HTH_LacI"/>
</dbReference>
<dbReference type="STRING" id="1520.LF65_03852"/>
<evidence type="ECO:0000259" key="4">
    <source>
        <dbReference type="PROSITE" id="PS50932"/>
    </source>
</evidence>
<reference evidence="6" key="2">
    <citation type="submission" date="2016-02" db="EMBL/GenBank/DDBJ databases">
        <title>Genome sequence of Clostridium beijerinckii strain 59B.</title>
        <authorList>
            <person name="Little G.T."/>
            <person name="Minton N.P."/>
        </authorList>
    </citation>
    <scope>NUCLEOTIDE SEQUENCE</scope>
    <source>
        <strain evidence="6">NCIMB 14988</strain>
    </source>
</reference>
<dbReference type="Gene3D" id="1.10.260.40">
    <property type="entry name" value="lambda repressor-like DNA-binding domains"/>
    <property type="match status" value="1"/>
</dbReference>
<reference evidence="7" key="4">
    <citation type="submission" date="2020-11" db="EMBL/GenBank/DDBJ databases">
        <authorList>
            <person name="Thieme N."/>
            <person name="Liebl W."/>
            <person name="Zverlov V."/>
        </authorList>
    </citation>
    <scope>NUCLEOTIDE SEQUENCE</scope>
    <source>
        <strain evidence="7">NT08</strain>
    </source>
</reference>
<dbReference type="RefSeq" id="WP_012059543.1">
    <property type="nucleotide sequence ID" value="NZ_CP010086.2"/>
</dbReference>
<dbReference type="SUPFAM" id="SSF53822">
    <property type="entry name" value="Periplasmic binding protein-like I"/>
    <property type="match status" value="1"/>
</dbReference>
<dbReference type="InterPro" id="IPR010982">
    <property type="entry name" value="Lambda_DNA-bd_dom_sf"/>
</dbReference>
<evidence type="ECO:0000256" key="1">
    <source>
        <dbReference type="ARBA" id="ARBA00023015"/>
    </source>
</evidence>
<evidence type="ECO:0000313" key="6">
    <source>
        <dbReference type="EMBL" id="AJH00404.1"/>
    </source>
</evidence>
<dbReference type="Pfam" id="PF00356">
    <property type="entry name" value="LacI"/>
    <property type="match status" value="1"/>
</dbReference>
<evidence type="ECO:0000256" key="3">
    <source>
        <dbReference type="ARBA" id="ARBA00023163"/>
    </source>
</evidence>
<dbReference type="Proteomes" id="UP000822184">
    <property type="component" value="Unassembled WGS sequence"/>
</dbReference>
<keyword evidence="3" id="KW-0804">Transcription</keyword>
<dbReference type="GO" id="GO:0003700">
    <property type="term" value="F:DNA-binding transcription factor activity"/>
    <property type="evidence" value="ECO:0007669"/>
    <property type="project" value="TreeGrafter"/>
</dbReference>
<dbReference type="EMBL" id="JABTDW010000001">
    <property type="protein sequence ID" value="NSB13943.1"/>
    <property type="molecule type" value="Genomic_DNA"/>
</dbReference>
<evidence type="ECO:0000259" key="5">
    <source>
        <dbReference type="PROSITE" id="PS50943"/>
    </source>
</evidence>
<feature type="domain" description="HTH lacI-type" evidence="4">
    <location>
        <begin position="3"/>
        <end position="58"/>
    </location>
</feature>
<dbReference type="PANTHER" id="PTHR30146:SF109">
    <property type="entry name" value="HTH-TYPE TRANSCRIPTIONAL REGULATOR GALS"/>
    <property type="match status" value="1"/>
</dbReference>
<feature type="domain" description="HTH cro/C1-type" evidence="5">
    <location>
        <begin position="2"/>
        <end position="48"/>
    </location>
</feature>
<evidence type="ECO:0000313" key="9">
    <source>
        <dbReference type="Proteomes" id="UP000031866"/>
    </source>
</evidence>
<dbReference type="InterPro" id="IPR001387">
    <property type="entry name" value="Cro/C1-type_HTH"/>
</dbReference>
<dbReference type="InterPro" id="IPR046335">
    <property type="entry name" value="LacI/GalR-like_sensor"/>
</dbReference>
<protein>
    <submittedName>
        <fullName evidence="7">LacI family DNA-binding transcriptional regulator</fullName>
    </submittedName>
    <submittedName>
        <fullName evidence="8">LacI family kdg operon repressor</fullName>
    </submittedName>
    <submittedName>
        <fullName evidence="6">LacI family transcriptional regulator</fullName>
    </submittedName>
</protein>
<dbReference type="EMBL" id="CP010086">
    <property type="protein sequence ID" value="AJH00404.1"/>
    <property type="molecule type" value="Genomic_DNA"/>
</dbReference>
<dbReference type="KEGG" id="cbei:LF65_03852"/>
<keyword evidence="2 7" id="KW-0238">DNA-binding</keyword>
<dbReference type="PROSITE" id="PS00356">
    <property type="entry name" value="HTH_LACI_1"/>
    <property type="match status" value="1"/>
</dbReference>
<dbReference type="PANTHER" id="PTHR30146">
    <property type="entry name" value="LACI-RELATED TRANSCRIPTIONAL REPRESSOR"/>
    <property type="match status" value="1"/>
</dbReference>
<dbReference type="Pfam" id="PF13377">
    <property type="entry name" value="Peripla_BP_3"/>
    <property type="match status" value="1"/>
</dbReference>
<evidence type="ECO:0000256" key="2">
    <source>
        <dbReference type="ARBA" id="ARBA00023125"/>
    </source>
</evidence>
<proteinExistence type="predicted"/>
<dbReference type="AlphaFoldDB" id="A0A0B5QU41"/>
<dbReference type="SUPFAM" id="SSF47413">
    <property type="entry name" value="lambda repressor-like DNA-binding domains"/>
    <property type="match status" value="1"/>
</dbReference>
<dbReference type="Gene3D" id="3.40.50.2300">
    <property type="match status" value="2"/>
</dbReference>
<dbReference type="OMA" id="SAKWLEP"/>
<dbReference type="EMBL" id="JADOEF010000001">
    <property type="protein sequence ID" value="MBF7809866.1"/>
    <property type="molecule type" value="Genomic_DNA"/>
</dbReference>
<dbReference type="InterPro" id="IPR028082">
    <property type="entry name" value="Peripla_BP_I"/>
</dbReference>
<dbReference type="CDD" id="cd01392">
    <property type="entry name" value="HTH_LacI"/>
    <property type="match status" value="1"/>
</dbReference>
<dbReference type="PROSITE" id="PS50932">
    <property type="entry name" value="HTH_LACI_2"/>
    <property type="match status" value="1"/>
</dbReference>
<dbReference type="GO" id="GO:0000976">
    <property type="term" value="F:transcription cis-regulatory region binding"/>
    <property type="evidence" value="ECO:0007669"/>
    <property type="project" value="TreeGrafter"/>
</dbReference>
<dbReference type="SMART" id="SM00354">
    <property type="entry name" value="HTH_LACI"/>
    <property type="match status" value="1"/>
</dbReference>